<keyword evidence="2" id="KW-0238">DNA-binding</keyword>
<dbReference type="AlphaFoldDB" id="A0A926NVA3"/>
<dbReference type="Pfam" id="PF12833">
    <property type="entry name" value="HTH_18"/>
    <property type="match status" value="1"/>
</dbReference>
<dbReference type="InterPro" id="IPR032687">
    <property type="entry name" value="AraC-type_N"/>
</dbReference>
<dbReference type="SUPFAM" id="SSF46689">
    <property type="entry name" value="Homeodomain-like"/>
    <property type="match status" value="1"/>
</dbReference>
<keyword evidence="1" id="KW-0805">Transcription regulation</keyword>
<dbReference type="Pfam" id="PF12625">
    <property type="entry name" value="Arabinose_bd"/>
    <property type="match status" value="1"/>
</dbReference>
<protein>
    <submittedName>
        <fullName evidence="5">Helix-turn-helix domain-containing protein</fullName>
    </submittedName>
</protein>
<evidence type="ECO:0000256" key="2">
    <source>
        <dbReference type="ARBA" id="ARBA00023125"/>
    </source>
</evidence>
<dbReference type="SMART" id="SM00342">
    <property type="entry name" value="HTH_ARAC"/>
    <property type="match status" value="1"/>
</dbReference>
<proteinExistence type="predicted"/>
<evidence type="ECO:0000259" key="4">
    <source>
        <dbReference type="PROSITE" id="PS01124"/>
    </source>
</evidence>
<reference evidence="5" key="1">
    <citation type="submission" date="2020-05" db="EMBL/GenBank/DDBJ databases">
        <title>Identification of trans-AT polyketide cluster in two marine bacteria, producers of a novel glutaramide-containing polyketide sesbanimide D and analogs.</title>
        <authorList>
            <person name="Kacar D."/>
            <person name="Rodriguez P."/>
            <person name="Canedo L."/>
            <person name="Gonzalez E."/>
            <person name="Galan B."/>
            <person name="De La Calle F."/>
            <person name="Garcia J.L."/>
        </authorList>
    </citation>
    <scope>NUCLEOTIDE SEQUENCE</scope>
    <source>
        <strain evidence="5">PHM038</strain>
    </source>
</reference>
<dbReference type="InterPro" id="IPR009057">
    <property type="entry name" value="Homeodomain-like_sf"/>
</dbReference>
<dbReference type="GO" id="GO:0000976">
    <property type="term" value="F:transcription cis-regulatory region binding"/>
    <property type="evidence" value="ECO:0007669"/>
    <property type="project" value="TreeGrafter"/>
</dbReference>
<evidence type="ECO:0000313" key="6">
    <source>
        <dbReference type="Proteomes" id="UP000598467"/>
    </source>
</evidence>
<dbReference type="PANTHER" id="PTHR47894:SF4">
    <property type="entry name" value="HTH-TYPE TRANSCRIPTIONAL REGULATOR GADX"/>
    <property type="match status" value="1"/>
</dbReference>
<gene>
    <name evidence="5" type="ORF">HK439_12405</name>
</gene>
<dbReference type="RefSeq" id="WP_190291820.1">
    <property type="nucleotide sequence ID" value="NZ_JABFCZ010000012.1"/>
</dbReference>
<sequence>MFQPTDKAWIQGSPVARLGVLAKARGLDWEAILRSYDIDAARIEDPDATVGMATALDLFNHVAEVIGDDACILDHFYETPVGFTQGYDYVGLCASTVREGLSNWAKVTLLRSNCAKTIYSEDAETAKLEWTIPGLYHDFRQFSLAFLGWAIRRAEMLLDDAYWNLTIHVSSPRPVSSSRVLQKYGHRVKFNQSDHGVIVPAGLLDRRPPTADPVLLQIIEQHVYSIIKEHSAEISPLSRIVDAMDTLLTSGDCSAEAVARELGMSRRSLQRTLGDHGTTYRNLLAEVRRSLAEKYLVNTELPMKEIAYLLGFSEISAFSRAVKSWYGVPPRSVRQRVHALPSARVSLLRHH</sequence>
<keyword evidence="3" id="KW-0804">Transcription</keyword>
<evidence type="ECO:0000256" key="1">
    <source>
        <dbReference type="ARBA" id="ARBA00023015"/>
    </source>
</evidence>
<accession>A0A926NVA3</accession>
<dbReference type="PANTHER" id="PTHR47894">
    <property type="entry name" value="HTH-TYPE TRANSCRIPTIONAL REGULATOR GADX"/>
    <property type="match status" value="1"/>
</dbReference>
<dbReference type="GO" id="GO:0003700">
    <property type="term" value="F:DNA-binding transcription factor activity"/>
    <property type="evidence" value="ECO:0007669"/>
    <property type="project" value="InterPro"/>
</dbReference>
<dbReference type="PROSITE" id="PS01124">
    <property type="entry name" value="HTH_ARAC_FAMILY_2"/>
    <property type="match status" value="1"/>
</dbReference>
<dbReference type="Gene3D" id="1.10.10.60">
    <property type="entry name" value="Homeodomain-like"/>
    <property type="match status" value="1"/>
</dbReference>
<name>A0A926NVA3_9HYPH</name>
<dbReference type="EMBL" id="JABFCZ010000012">
    <property type="protein sequence ID" value="MBD1547069.1"/>
    <property type="molecule type" value="Genomic_DNA"/>
</dbReference>
<comment type="caution">
    <text evidence="5">The sequence shown here is derived from an EMBL/GenBank/DDBJ whole genome shotgun (WGS) entry which is preliminary data.</text>
</comment>
<dbReference type="GO" id="GO:0005829">
    <property type="term" value="C:cytosol"/>
    <property type="evidence" value="ECO:0007669"/>
    <property type="project" value="TreeGrafter"/>
</dbReference>
<dbReference type="InterPro" id="IPR018060">
    <property type="entry name" value="HTH_AraC"/>
</dbReference>
<feature type="domain" description="HTH araC/xylS-type" evidence="4">
    <location>
        <begin position="238"/>
        <end position="336"/>
    </location>
</feature>
<evidence type="ECO:0000313" key="5">
    <source>
        <dbReference type="EMBL" id="MBD1547069.1"/>
    </source>
</evidence>
<dbReference type="Proteomes" id="UP000598467">
    <property type="component" value="Unassembled WGS sequence"/>
</dbReference>
<organism evidence="5 6">
    <name type="scientific">Roseibium aggregatum</name>
    <dbReference type="NCBI Taxonomy" id="187304"/>
    <lineage>
        <taxon>Bacteria</taxon>
        <taxon>Pseudomonadati</taxon>
        <taxon>Pseudomonadota</taxon>
        <taxon>Alphaproteobacteria</taxon>
        <taxon>Hyphomicrobiales</taxon>
        <taxon>Stappiaceae</taxon>
        <taxon>Roseibium</taxon>
    </lineage>
</organism>
<evidence type="ECO:0000256" key="3">
    <source>
        <dbReference type="ARBA" id="ARBA00023163"/>
    </source>
</evidence>